<proteinExistence type="predicted"/>
<evidence type="ECO:0000313" key="3">
    <source>
        <dbReference type="Proteomes" id="UP000294847"/>
    </source>
</evidence>
<sequence length="250" mass="27356">MSAGGGWADSQCPTLRTSTSASPAPVASPVMFLSPTSGSVLIPRATPILAWRSFGAFTKWKLPTLLMLTRLSSLSDGRSRRYKSPLTLRKPGSLTDCKLGTPSMYSLPSTLVRFLLEIPTSAHPVPWQASTLRSPCMFKRSSKVMTPVAVAGITTSPVTLEQLALSTSAWFSNLRDRSHSAARTEEKRQVATTADAAKIVYDRRIRARCPIALRYPERPAARRRAWRTDPGRWEALLVPSAATARLYVGV</sequence>
<protein>
    <submittedName>
        <fullName evidence="2">Uncharacterized protein</fullName>
    </submittedName>
</protein>
<gene>
    <name evidence="2" type="ORF">PoMZ_04918</name>
</gene>
<organism evidence="2 3">
    <name type="scientific">Pyricularia oryzae</name>
    <name type="common">Rice blast fungus</name>
    <name type="synonym">Magnaporthe oryzae</name>
    <dbReference type="NCBI Taxonomy" id="318829"/>
    <lineage>
        <taxon>Eukaryota</taxon>
        <taxon>Fungi</taxon>
        <taxon>Dikarya</taxon>
        <taxon>Ascomycota</taxon>
        <taxon>Pezizomycotina</taxon>
        <taxon>Sordariomycetes</taxon>
        <taxon>Sordariomycetidae</taxon>
        <taxon>Magnaporthales</taxon>
        <taxon>Pyriculariaceae</taxon>
        <taxon>Pyricularia</taxon>
    </lineage>
</organism>
<name>A0A4P7NDZ9_PYROR</name>
<evidence type="ECO:0000313" key="2">
    <source>
        <dbReference type="EMBL" id="QBZ59950.1"/>
    </source>
</evidence>
<evidence type="ECO:0000256" key="1">
    <source>
        <dbReference type="SAM" id="MobiDB-lite"/>
    </source>
</evidence>
<accession>A0A4P7NDZ9</accession>
<dbReference type="EMBL" id="CP034206">
    <property type="protein sequence ID" value="QBZ59950.1"/>
    <property type="molecule type" value="Genomic_DNA"/>
</dbReference>
<dbReference type="AlphaFoldDB" id="A0A4P7NDZ9"/>
<dbReference type="Proteomes" id="UP000294847">
    <property type="component" value="Chromosome 3"/>
</dbReference>
<reference evidence="2 3" key="1">
    <citation type="journal article" date="2019" name="Mol. Biol. Evol.">
        <title>Blast fungal genomes show frequent chromosomal changes, gene gains and losses, and effector gene turnover.</title>
        <authorList>
            <person name="Gomez Luciano L.B."/>
            <person name="Jason Tsai I."/>
            <person name="Chuma I."/>
            <person name="Tosa Y."/>
            <person name="Chen Y.H."/>
            <person name="Li J.Y."/>
            <person name="Li M.Y."/>
            <person name="Jade Lu M.Y."/>
            <person name="Nakayashiki H."/>
            <person name="Li W.H."/>
        </authorList>
    </citation>
    <scope>NUCLEOTIDE SEQUENCE [LARGE SCALE GENOMIC DNA]</scope>
    <source>
        <strain evidence="2">MZ5-1-6</strain>
    </source>
</reference>
<feature type="region of interest" description="Disordered" evidence="1">
    <location>
        <begin position="1"/>
        <end position="24"/>
    </location>
</feature>